<dbReference type="InterPro" id="IPR018895">
    <property type="entry name" value="DUF2474"/>
</dbReference>
<keyword evidence="1" id="KW-0472">Membrane</keyword>
<sequence length="50" mass="5467">MQQAPKRDTTKSSLAKRLGWMLLIWLASVAALAAVSLLMKLFMKAAGFNS</sequence>
<comment type="caution">
    <text evidence="2">The sequence shown here is derived from an EMBL/GenBank/DDBJ whole genome shotgun (WGS) entry which is preliminary data.</text>
</comment>
<dbReference type="STRING" id="1122236.GCA_000378225_00559"/>
<organism evidence="2 3">
    <name type="scientific">Methylophilus methylotrophus</name>
    <name type="common">Bacterium W3A1</name>
    <dbReference type="NCBI Taxonomy" id="17"/>
    <lineage>
        <taxon>Bacteria</taxon>
        <taxon>Pseudomonadati</taxon>
        <taxon>Pseudomonadota</taxon>
        <taxon>Betaproteobacteria</taxon>
        <taxon>Nitrosomonadales</taxon>
        <taxon>Methylophilaceae</taxon>
        <taxon>Methylophilus</taxon>
    </lineage>
</organism>
<gene>
    <name evidence="2" type="ORF">E6Q51_02170</name>
</gene>
<proteinExistence type="predicted"/>
<dbReference type="Pfam" id="PF10617">
    <property type="entry name" value="DUF2474"/>
    <property type="match status" value="1"/>
</dbReference>
<reference evidence="2 3" key="1">
    <citation type="submission" date="2018-09" db="EMBL/GenBank/DDBJ databases">
        <title>Metagenome Assembled Genomes from an Advanced Water Purification Facility.</title>
        <authorList>
            <person name="Stamps B.W."/>
            <person name="Spear J.R."/>
        </authorList>
    </citation>
    <scope>NUCLEOTIDE SEQUENCE [LARGE SCALE GENOMIC DNA]</scope>
    <source>
        <strain evidence="2">Bin_42_2</strain>
    </source>
</reference>
<evidence type="ECO:0000313" key="2">
    <source>
        <dbReference type="EMBL" id="TXI37953.1"/>
    </source>
</evidence>
<name>A0A5C7WMB3_METME</name>
<dbReference type="EMBL" id="SSGG01000037">
    <property type="protein sequence ID" value="TXI37953.1"/>
    <property type="molecule type" value="Genomic_DNA"/>
</dbReference>
<accession>A0A5C7WMB3</accession>
<evidence type="ECO:0000256" key="1">
    <source>
        <dbReference type="SAM" id="Phobius"/>
    </source>
</evidence>
<keyword evidence="1" id="KW-1133">Transmembrane helix</keyword>
<evidence type="ECO:0000313" key="3">
    <source>
        <dbReference type="Proteomes" id="UP000321374"/>
    </source>
</evidence>
<protein>
    <submittedName>
        <fullName evidence="2">DUF2474 family protein</fullName>
    </submittedName>
</protein>
<dbReference type="Proteomes" id="UP000321374">
    <property type="component" value="Unassembled WGS sequence"/>
</dbReference>
<feature type="transmembrane region" description="Helical" evidence="1">
    <location>
        <begin position="20"/>
        <end position="43"/>
    </location>
</feature>
<dbReference type="AlphaFoldDB" id="A0A5C7WMB3"/>
<keyword evidence="1" id="KW-0812">Transmembrane</keyword>